<comment type="caution">
    <text evidence="2">The sequence shown here is derived from an EMBL/GenBank/DDBJ whole genome shotgun (WGS) entry which is preliminary data.</text>
</comment>
<keyword evidence="3" id="KW-1185">Reference proteome</keyword>
<name>A0AA87Z649_FICCA</name>
<dbReference type="Pfam" id="PF11926">
    <property type="entry name" value="DUF3444"/>
    <property type="match status" value="2"/>
</dbReference>
<evidence type="ECO:0000313" key="2">
    <source>
        <dbReference type="EMBL" id="GMN26165.1"/>
    </source>
</evidence>
<evidence type="ECO:0000259" key="1">
    <source>
        <dbReference type="PROSITE" id="PS50076"/>
    </source>
</evidence>
<dbReference type="PANTHER" id="PTHR47374:SF10">
    <property type="entry name" value="HEAT SHOCK N-TERMINAL DOMAIN-CONTAINING PROTEIN, PUTATIVE-RELATED"/>
    <property type="match status" value="1"/>
</dbReference>
<sequence length="651" mass="73719">MESSVNLVKAFEEVEEIIVKNDYTTARDELIKLQQLHPAEMDQIGSLLKLCEVLSAAEFRLSGDSGGVDHYWVLQVPPSSSFCDIENHYKNTLEALHPLRTRNFAGAELALELVEKAFVVLSERERRAEFDSERSAARRESGYRTVSYDLMPGGGDSKKLVISEPLLDSNSLDGIPFQDYYNFENDRRPEKIEAGQIWAAHFKGNYSGRNSRYALVCLSSDEVVSVTWLEPIPVTASERRWCDAGLPVSCGSFALVMEMTCKVTWSTISSHKCAWVRGVVEDQFEIYPRKGEIWAIYSDWNVDEWAYYSLDTLKDCEFELVEILSDFSKYTGAECAYLAKVDGFKRVFERKTSGGSANTTPVTIHIRPGMFYMFSHKVPAYIFVGGEIDGVVEGMFELDQLALPDYMINGISTKKSSEFENVIKFSCTTIIPTGLSFFEPHWSANDFCRGQIWAVSCGKDLMPRQYTRLDDVVSESEVRVTFLEPLPVGDTEIGWRKENLPITCGVFKARGTSVKIGLSQFSYLVRFQQRRGEFYKIWPLKGEIWAVYKDWNGKWKHRDHDASQCQVVQVLSDSTEGDAGVIKIARLEEVKGCLTFFQRKQCYGFDLTGVVSKAEMLSFSHRIPAFRVPGIGRHGVPESAWHLEPNALPSK</sequence>
<dbReference type="Gramene" id="FCD_00034708-RA">
    <property type="protein sequence ID" value="FCD_00034708-RA:cds"/>
    <property type="gene ID" value="FCD_00034708"/>
</dbReference>
<dbReference type="Proteomes" id="UP001187192">
    <property type="component" value="Unassembled WGS sequence"/>
</dbReference>
<dbReference type="InterPro" id="IPR024593">
    <property type="entry name" value="DUF3444"/>
</dbReference>
<proteinExistence type="predicted"/>
<dbReference type="Gene3D" id="1.10.287.110">
    <property type="entry name" value="DnaJ domain"/>
    <property type="match status" value="1"/>
</dbReference>
<dbReference type="PROSITE" id="PS50076">
    <property type="entry name" value="DNAJ_2"/>
    <property type="match status" value="1"/>
</dbReference>
<accession>A0AA87Z649</accession>
<dbReference type="SUPFAM" id="SSF46565">
    <property type="entry name" value="Chaperone J-domain"/>
    <property type="match status" value="1"/>
</dbReference>
<dbReference type="CDD" id="cd06257">
    <property type="entry name" value="DnaJ"/>
    <property type="match status" value="1"/>
</dbReference>
<dbReference type="AlphaFoldDB" id="A0AA87Z649"/>
<dbReference type="InterPro" id="IPR036869">
    <property type="entry name" value="J_dom_sf"/>
</dbReference>
<dbReference type="EMBL" id="BTGU01001602">
    <property type="protein sequence ID" value="GMN26165.1"/>
    <property type="molecule type" value="Genomic_DNA"/>
</dbReference>
<feature type="domain" description="J" evidence="1">
    <location>
        <begin position="69"/>
        <end position="134"/>
    </location>
</feature>
<dbReference type="PANTHER" id="PTHR47374">
    <property type="entry name" value="ENDOSOME ANTIGEN-LIKE PROTEIN, PUTATIVE (DUF3444)-RELATED"/>
    <property type="match status" value="1"/>
</dbReference>
<evidence type="ECO:0000313" key="3">
    <source>
        <dbReference type="Proteomes" id="UP001187192"/>
    </source>
</evidence>
<organism evidence="2 3">
    <name type="scientific">Ficus carica</name>
    <name type="common">Common fig</name>
    <dbReference type="NCBI Taxonomy" id="3494"/>
    <lineage>
        <taxon>Eukaryota</taxon>
        <taxon>Viridiplantae</taxon>
        <taxon>Streptophyta</taxon>
        <taxon>Embryophyta</taxon>
        <taxon>Tracheophyta</taxon>
        <taxon>Spermatophyta</taxon>
        <taxon>Magnoliopsida</taxon>
        <taxon>eudicotyledons</taxon>
        <taxon>Gunneridae</taxon>
        <taxon>Pentapetalae</taxon>
        <taxon>rosids</taxon>
        <taxon>fabids</taxon>
        <taxon>Rosales</taxon>
        <taxon>Moraceae</taxon>
        <taxon>Ficeae</taxon>
        <taxon>Ficus</taxon>
    </lineage>
</organism>
<dbReference type="Pfam" id="PF00226">
    <property type="entry name" value="DnaJ"/>
    <property type="match status" value="1"/>
</dbReference>
<dbReference type="Gramene" id="FCD_00016102-RA">
    <property type="protein sequence ID" value="FCD_00016102-RA:cds"/>
    <property type="gene ID" value="FCD_00016102"/>
</dbReference>
<reference evidence="2" key="1">
    <citation type="submission" date="2023-07" db="EMBL/GenBank/DDBJ databases">
        <title>draft genome sequence of fig (Ficus carica).</title>
        <authorList>
            <person name="Takahashi T."/>
            <person name="Nishimura K."/>
        </authorList>
    </citation>
    <scope>NUCLEOTIDE SEQUENCE</scope>
</reference>
<protein>
    <recommendedName>
        <fullName evidence="1">J domain-containing protein</fullName>
    </recommendedName>
</protein>
<dbReference type="InterPro" id="IPR001623">
    <property type="entry name" value="DnaJ_domain"/>
</dbReference>
<gene>
    <name evidence="2" type="ORF">TIFTF001_040809</name>
</gene>